<evidence type="ECO:0000313" key="3">
    <source>
        <dbReference type="RefSeq" id="XP_013792650.1"/>
    </source>
</evidence>
<dbReference type="InterPro" id="IPR000275">
    <property type="entry name" value="Coagulin"/>
</dbReference>
<dbReference type="PRINTS" id="PR00763">
    <property type="entry name" value="COAGULIN"/>
</dbReference>
<dbReference type="SUPFAM" id="SSF57501">
    <property type="entry name" value="Cystine-knot cytokines"/>
    <property type="match status" value="1"/>
</dbReference>
<organism evidence="2 3">
    <name type="scientific">Limulus polyphemus</name>
    <name type="common">Atlantic horseshoe crab</name>
    <dbReference type="NCBI Taxonomy" id="6850"/>
    <lineage>
        <taxon>Eukaryota</taxon>
        <taxon>Metazoa</taxon>
        <taxon>Ecdysozoa</taxon>
        <taxon>Arthropoda</taxon>
        <taxon>Chelicerata</taxon>
        <taxon>Merostomata</taxon>
        <taxon>Xiphosura</taxon>
        <taxon>Limulidae</taxon>
        <taxon>Limulus</taxon>
    </lineage>
</organism>
<evidence type="ECO:0000256" key="1">
    <source>
        <dbReference type="SAM" id="SignalP"/>
    </source>
</evidence>
<dbReference type="RefSeq" id="XP_013792650.1">
    <property type="nucleotide sequence ID" value="XM_013937196.2"/>
</dbReference>
<dbReference type="InterPro" id="IPR029034">
    <property type="entry name" value="Cystine-knot_cytokine"/>
</dbReference>
<reference evidence="3" key="1">
    <citation type="submission" date="2025-08" db="UniProtKB">
        <authorList>
            <consortium name="RefSeq"/>
        </authorList>
    </citation>
    <scope>IDENTIFICATION</scope>
    <source>
        <tissue evidence="3">Muscle</tissue>
    </source>
</reference>
<protein>
    <submittedName>
        <fullName evidence="3">Coagulogen-like isoform X1</fullName>
    </submittedName>
</protein>
<feature type="signal peptide" evidence="1">
    <location>
        <begin position="1"/>
        <end position="35"/>
    </location>
</feature>
<dbReference type="GeneID" id="106476543"/>
<keyword evidence="2" id="KW-1185">Reference proteome</keyword>
<gene>
    <name evidence="3" type="primary">LOC106476543</name>
</gene>
<evidence type="ECO:0000313" key="2">
    <source>
        <dbReference type="Proteomes" id="UP000694941"/>
    </source>
</evidence>
<accession>A0ABM1C1L6</accession>
<dbReference type="Gene3D" id="2.10.90.10">
    <property type="entry name" value="Cystine-knot cytokines"/>
    <property type="match status" value="1"/>
</dbReference>
<keyword evidence="1" id="KW-0732">Signal</keyword>
<name>A0ABM1C1L6_LIMPO</name>
<sequence>MSTEWLHSVMLGRHTLPHSLLILLPLLQLLYITSADINQPECLCEEPIGPQGRKKTTTYISFEIQRKIDREIEKLQKSLGKEKRSLNLLQWCGHHNCYVSPDEDRCYYSALFYGADLSQCKVALDRCEPVFAYTVDGNFRIIVQSQEKDLHQCVWQFKCRDASNSNCTNTGVSCGHQRRKVGLLSYNLEFETIQCEDFYQCCDCRCKP</sequence>
<feature type="chain" id="PRO_5047236667" evidence="1">
    <location>
        <begin position="36"/>
        <end position="208"/>
    </location>
</feature>
<proteinExistence type="predicted"/>
<dbReference type="Proteomes" id="UP000694941">
    <property type="component" value="Unplaced"/>
</dbReference>
<dbReference type="Pfam" id="PF02035">
    <property type="entry name" value="Coagulin"/>
    <property type="match status" value="1"/>
</dbReference>